<evidence type="ECO:0000256" key="2">
    <source>
        <dbReference type="ARBA" id="ARBA00022448"/>
    </source>
</evidence>
<evidence type="ECO:0000256" key="4">
    <source>
        <dbReference type="ARBA" id="ARBA00022989"/>
    </source>
</evidence>
<feature type="compositionally biased region" description="Acidic residues" evidence="7">
    <location>
        <begin position="473"/>
        <end position="488"/>
    </location>
</feature>
<reference evidence="10" key="1">
    <citation type="submission" date="2022-10" db="EMBL/GenBank/DDBJ databases">
        <title>Tapping the CABI collections for fungal endophytes: first genome assemblies for Collariella, Neodidymelliopsis, Ascochyta clinopodiicola, Didymella pomorum, Didymosphaeria variabile, Neocosmospora piperis and Neocucurbitaria cava.</title>
        <authorList>
            <person name="Hill R."/>
        </authorList>
    </citation>
    <scope>NUCLEOTIDE SEQUENCE</scope>
    <source>
        <strain evidence="10">IMI 355082</strain>
    </source>
</reference>
<dbReference type="GO" id="GO:0022857">
    <property type="term" value="F:transmembrane transporter activity"/>
    <property type="evidence" value="ECO:0007669"/>
    <property type="project" value="InterPro"/>
</dbReference>
<evidence type="ECO:0000256" key="3">
    <source>
        <dbReference type="ARBA" id="ARBA00022692"/>
    </source>
</evidence>
<evidence type="ECO:0000256" key="6">
    <source>
        <dbReference type="ARBA" id="ARBA00037968"/>
    </source>
</evidence>
<feature type="transmembrane region" description="Helical" evidence="8">
    <location>
        <begin position="319"/>
        <end position="338"/>
    </location>
</feature>
<evidence type="ECO:0000256" key="7">
    <source>
        <dbReference type="SAM" id="MobiDB-lite"/>
    </source>
</evidence>
<organism evidence="10 11">
    <name type="scientific">Gnomoniopsis smithogilvyi</name>
    <dbReference type="NCBI Taxonomy" id="1191159"/>
    <lineage>
        <taxon>Eukaryota</taxon>
        <taxon>Fungi</taxon>
        <taxon>Dikarya</taxon>
        <taxon>Ascomycota</taxon>
        <taxon>Pezizomycotina</taxon>
        <taxon>Sordariomycetes</taxon>
        <taxon>Sordariomycetidae</taxon>
        <taxon>Diaporthales</taxon>
        <taxon>Gnomoniaceae</taxon>
        <taxon>Gnomoniopsis</taxon>
    </lineage>
</organism>
<feature type="domain" description="Major facilitator superfamily (MFS) profile" evidence="9">
    <location>
        <begin position="46"/>
        <end position="465"/>
    </location>
</feature>
<feature type="transmembrane region" description="Helical" evidence="8">
    <location>
        <begin position="439"/>
        <end position="459"/>
    </location>
</feature>
<feature type="transmembrane region" description="Helical" evidence="8">
    <location>
        <begin position="137"/>
        <end position="160"/>
    </location>
</feature>
<evidence type="ECO:0000313" key="11">
    <source>
        <dbReference type="Proteomes" id="UP001140453"/>
    </source>
</evidence>
<evidence type="ECO:0000256" key="8">
    <source>
        <dbReference type="SAM" id="Phobius"/>
    </source>
</evidence>
<comment type="similarity">
    <text evidence="6">Belongs to the major facilitator superfamily. Allantoate permease family.</text>
</comment>
<dbReference type="Proteomes" id="UP001140453">
    <property type="component" value="Unassembled WGS sequence"/>
</dbReference>
<dbReference type="InterPro" id="IPR036259">
    <property type="entry name" value="MFS_trans_sf"/>
</dbReference>
<evidence type="ECO:0000256" key="5">
    <source>
        <dbReference type="ARBA" id="ARBA00023136"/>
    </source>
</evidence>
<dbReference type="AlphaFoldDB" id="A0A9W8YQI9"/>
<dbReference type="InterPro" id="IPR011701">
    <property type="entry name" value="MFS"/>
</dbReference>
<dbReference type="Pfam" id="PF07690">
    <property type="entry name" value="MFS_1"/>
    <property type="match status" value="1"/>
</dbReference>
<feature type="transmembrane region" description="Helical" evidence="8">
    <location>
        <begin position="112"/>
        <end position="131"/>
    </location>
</feature>
<dbReference type="GO" id="GO:0016020">
    <property type="term" value="C:membrane"/>
    <property type="evidence" value="ECO:0007669"/>
    <property type="project" value="UniProtKB-SubCell"/>
</dbReference>
<comment type="subcellular location">
    <subcellularLocation>
        <location evidence="1">Membrane</location>
        <topology evidence="1">Multi-pass membrane protein</topology>
    </subcellularLocation>
</comment>
<keyword evidence="3 8" id="KW-0812">Transmembrane</keyword>
<name>A0A9W8YQI9_9PEZI</name>
<gene>
    <name evidence="10" type="ORF">N0V93_006302</name>
</gene>
<dbReference type="SUPFAM" id="SSF103473">
    <property type="entry name" value="MFS general substrate transporter"/>
    <property type="match status" value="1"/>
</dbReference>
<dbReference type="OrthoDB" id="6132182at2759"/>
<dbReference type="PROSITE" id="PS50850">
    <property type="entry name" value="MFS"/>
    <property type="match status" value="1"/>
</dbReference>
<comment type="caution">
    <text evidence="10">The sequence shown here is derived from an EMBL/GenBank/DDBJ whole genome shotgun (WGS) entry which is preliminary data.</text>
</comment>
<keyword evidence="11" id="KW-1185">Reference proteome</keyword>
<protein>
    <recommendedName>
        <fullName evidence="9">Major facilitator superfamily (MFS) profile domain-containing protein</fullName>
    </recommendedName>
</protein>
<feature type="transmembrane region" description="Helical" evidence="8">
    <location>
        <begin position="205"/>
        <end position="228"/>
    </location>
</feature>
<keyword evidence="4 8" id="KW-1133">Transmembrane helix</keyword>
<dbReference type="PANTHER" id="PTHR43791:SF39">
    <property type="entry name" value="TRANSPORTER LIZ1_SEO1, PUTATIVE (AFU_ORTHOLOGUE AFUA_3G00980)-RELATED"/>
    <property type="match status" value="1"/>
</dbReference>
<evidence type="ECO:0000313" key="10">
    <source>
        <dbReference type="EMBL" id="KAJ4388841.1"/>
    </source>
</evidence>
<dbReference type="FunFam" id="1.20.1250.20:FF:000065">
    <property type="entry name" value="Putative MFS pantothenate transporter"/>
    <property type="match status" value="1"/>
</dbReference>
<keyword evidence="2" id="KW-0813">Transport</keyword>
<evidence type="ECO:0000256" key="1">
    <source>
        <dbReference type="ARBA" id="ARBA00004141"/>
    </source>
</evidence>
<feature type="transmembrane region" description="Helical" evidence="8">
    <location>
        <begin position="347"/>
        <end position="367"/>
    </location>
</feature>
<dbReference type="Gene3D" id="1.20.1250.20">
    <property type="entry name" value="MFS general substrate transporter like domains"/>
    <property type="match status" value="1"/>
</dbReference>
<accession>A0A9W8YQI9</accession>
<evidence type="ECO:0000259" key="9">
    <source>
        <dbReference type="PROSITE" id="PS50850"/>
    </source>
</evidence>
<proteinExistence type="inferred from homology"/>
<dbReference type="EMBL" id="JAPEVB010000004">
    <property type="protein sequence ID" value="KAJ4388841.1"/>
    <property type="molecule type" value="Genomic_DNA"/>
</dbReference>
<feature type="transmembrane region" description="Helical" evidence="8">
    <location>
        <begin position="373"/>
        <end position="393"/>
    </location>
</feature>
<keyword evidence="5 8" id="KW-0472">Membrane</keyword>
<feature type="region of interest" description="Disordered" evidence="7">
    <location>
        <begin position="472"/>
        <end position="494"/>
    </location>
</feature>
<dbReference type="PANTHER" id="PTHR43791">
    <property type="entry name" value="PERMEASE-RELATED"/>
    <property type="match status" value="1"/>
</dbReference>
<feature type="transmembrane region" description="Helical" evidence="8">
    <location>
        <begin position="405"/>
        <end position="427"/>
    </location>
</feature>
<dbReference type="InterPro" id="IPR020846">
    <property type="entry name" value="MFS_dom"/>
</dbReference>
<sequence length="494" mass="55704">MAWLSCYVKRLFASSYGTEKPEFFIWHPKGLPTSEKRLLFKIDLCILTYACLAYFTKWLDQANLSNAYVSGMKEDLEMYGTEYNLASTCFSVGQILGPIPANILLTWIPPRFLLPGLEMIWAGLTIGTYAVKDVNQLYPIRFFVGFLEASTFVGIQYVLGSWYKKTELGKRTAIFACAAYVGSMISGYLQSAVLAGLDGKNGLAAWRWVFIIDGIITIAVAIFGFIVFPDTPKDTKAFYLTEEDKQRCLERMVEDGRDETSKFTWDLFFRAINSWQLYVLTILWMFWNTTVGKVSNTVMQLWLKYDPDHTWSVYQVNNIPTAINGWNIVMVLLLNIYIDATGHRMRAVALNLTIMVFGTICLVVWDVPLGLKIVSYLFAGLDGPLSPIYYAWANILTSGDTQVRALVLAIMNSFGAATTTLIQQFLYPTTDAPAFGKGFRASLGFVCGMCVWVIVVRIFELREQDSKVILTEGLDEESSGEMESPYEAEADRKT</sequence>
<feature type="transmembrane region" description="Helical" evidence="8">
    <location>
        <begin position="172"/>
        <end position="193"/>
    </location>
</feature>